<proteinExistence type="predicted"/>
<sequence length="150" mass="16439">MLAPQVDTPYFACWSIRKIGSAAVVFFVVSGFDGGVPGPCPMPSFYVRGSHDEKYIGRTLVGMSNEAPRTLPKDTMSSNFSGISTSINTLAGWGLGAYHWTFHLHYPTEIRRRRTGGWAVFKSAATSSPHCPYEKSVCTLEPTVPNSFDI</sequence>
<dbReference type="Proteomes" id="UP000784294">
    <property type="component" value="Unassembled WGS sequence"/>
</dbReference>
<evidence type="ECO:0000313" key="2">
    <source>
        <dbReference type="Proteomes" id="UP000784294"/>
    </source>
</evidence>
<comment type="caution">
    <text evidence="1">The sequence shown here is derived from an EMBL/GenBank/DDBJ whole genome shotgun (WGS) entry which is preliminary data.</text>
</comment>
<name>A0A448WKD6_9PLAT</name>
<gene>
    <name evidence="1" type="ORF">PXEA_LOCUS7274</name>
</gene>
<accession>A0A448WKD6</accession>
<dbReference type="AlphaFoldDB" id="A0A448WKD6"/>
<keyword evidence="2" id="KW-1185">Reference proteome</keyword>
<dbReference type="EMBL" id="CAAALY010019090">
    <property type="protein sequence ID" value="VEL13834.1"/>
    <property type="molecule type" value="Genomic_DNA"/>
</dbReference>
<evidence type="ECO:0000313" key="1">
    <source>
        <dbReference type="EMBL" id="VEL13834.1"/>
    </source>
</evidence>
<reference evidence="1" key="1">
    <citation type="submission" date="2018-11" db="EMBL/GenBank/DDBJ databases">
        <authorList>
            <consortium name="Pathogen Informatics"/>
        </authorList>
    </citation>
    <scope>NUCLEOTIDE SEQUENCE</scope>
</reference>
<organism evidence="1 2">
    <name type="scientific">Protopolystoma xenopodis</name>
    <dbReference type="NCBI Taxonomy" id="117903"/>
    <lineage>
        <taxon>Eukaryota</taxon>
        <taxon>Metazoa</taxon>
        <taxon>Spiralia</taxon>
        <taxon>Lophotrochozoa</taxon>
        <taxon>Platyhelminthes</taxon>
        <taxon>Monogenea</taxon>
        <taxon>Polyopisthocotylea</taxon>
        <taxon>Polystomatidea</taxon>
        <taxon>Polystomatidae</taxon>
        <taxon>Protopolystoma</taxon>
    </lineage>
</organism>
<protein>
    <submittedName>
        <fullName evidence="1">Uncharacterized protein</fullName>
    </submittedName>
</protein>